<reference evidence="1 2" key="1">
    <citation type="submission" date="2020-08" db="EMBL/GenBank/DDBJ databases">
        <title>Genome sequence of Tessaracoccus defluvii JCM 17540T.</title>
        <authorList>
            <person name="Hyun D.-W."/>
            <person name="Bae J.-W."/>
        </authorList>
    </citation>
    <scope>NUCLEOTIDE SEQUENCE [LARGE SCALE GENOMIC DNA]</scope>
    <source>
        <strain evidence="1 2">JCM 17540</strain>
    </source>
</reference>
<organism evidence="1 2">
    <name type="scientific">Tessaracoccus defluvii</name>
    <dbReference type="NCBI Taxonomy" id="1285901"/>
    <lineage>
        <taxon>Bacteria</taxon>
        <taxon>Bacillati</taxon>
        <taxon>Actinomycetota</taxon>
        <taxon>Actinomycetes</taxon>
        <taxon>Propionibacteriales</taxon>
        <taxon>Propionibacteriaceae</taxon>
        <taxon>Tessaracoccus</taxon>
    </lineage>
</organism>
<evidence type="ECO:0000313" key="2">
    <source>
        <dbReference type="Proteomes" id="UP000516117"/>
    </source>
</evidence>
<gene>
    <name evidence="1" type="ORF">H9L22_04165</name>
</gene>
<proteinExistence type="predicted"/>
<dbReference type="AlphaFoldDB" id="A0A7H0H7U6"/>
<dbReference type="RefSeq" id="WP_187721712.1">
    <property type="nucleotide sequence ID" value="NZ_BAABBL010000002.1"/>
</dbReference>
<accession>A0A7H0H7U6</accession>
<evidence type="ECO:0000313" key="1">
    <source>
        <dbReference type="EMBL" id="QNP56612.1"/>
    </source>
</evidence>
<dbReference type="EMBL" id="CP060789">
    <property type="protein sequence ID" value="QNP56612.1"/>
    <property type="molecule type" value="Genomic_DNA"/>
</dbReference>
<sequence>MTNQSSALRSALAASQAARRLGLPADSTAGEILAELDNRLAHSAQVRASKARAAYRAQRLSAEERLYRKVVDATQAGGNADSGTPTGDPLYDKITAALGKGY</sequence>
<dbReference type="Proteomes" id="UP000516117">
    <property type="component" value="Chromosome"/>
</dbReference>
<dbReference type="KEGG" id="tdf:H9L22_04165"/>
<keyword evidence="2" id="KW-1185">Reference proteome</keyword>
<name>A0A7H0H7U6_9ACTN</name>
<protein>
    <submittedName>
        <fullName evidence="1">Uncharacterized protein</fullName>
    </submittedName>
</protein>